<dbReference type="Pfam" id="PF00534">
    <property type="entry name" value="Glycos_transf_1"/>
    <property type="match status" value="1"/>
</dbReference>
<feature type="domain" description="Glycosyl transferase family 1" evidence="1">
    <location>
        <begin position="203"/>
        <end position="364"/>
    </location>
</feature>
<protein>
    <recommendedName>
        <fullName evidence="5">Glycosyl transferase family 1</fullName>
    </recommendedName>
</protein>
<evidence type="ECO:0000259" key="2">
    <source>
        <dbReference type="Pfam" id="PF13439"/>
    </source>
</evidence>
<sequence length="392" mass="44595">MKILVVSLTFPPRKFGGVTEASFNLSKNLVAMGHDVSVYTTDAGNAPGSRLLIEDVVNLEGIKVRYFKNISNFLAFKHQIYLPKDMVYIIKKELQDFDIIHFQDFRSLMHVAIWYYAQKFSIPYVLQSYGYLGHKFERVGLKKIFDYLFGYKILSGAQIVISGKLDLDEYKQMGIDPEKIRVLTNPLYNVDSFRCHKSINSDNFKFNKHFILFLGRLHKIKGIEFLLQGFNSLCNDRDDVILLIAGPDEGYKSVLDQQISKFGINDKIIFTGILTGDDKIAALSEADMLVQTSIYERGPGSPFEAVLCGTPVVVTRNTGAGDIVRKIDAGFLVDYGDVEGLKKAMEEILDKPEKALKKVEYAKKYIINNLSWNNGIKEYENVYKEIMAKCYE</sequence>
<dbReference type="PANTHER" id="PTHR45947:SF3">
    <property type="entry name" value="SULFOQUINOVOSYL TRANSFERASE SQD2"/>
    <property type="match status" value="1"/>
</dbReference>
<dbReference type="PANTHER" id="PTHR45947">
    <property type="entry name" value="SULFOQUINOVOSYL TRANSFERASE SQD2"/>
    <property type="match status" value="1"/>
</dbReference>
<dbReference type="AlphaFoldDB" id="A0A2A2H3K4"/>
<evidence type="ECO:0000313" key="4">
    <source>
        <dbReference type="Proteomes" id="UP000217784"/>
    </source>
</evidence>
<dbReference type="InterPro" id="IPR001296">
    <property type="entry name" value="Glyco_trans_1"/>
</dbReference>
<dbReference type="EMBL" id="LMVM01000033">
    <property type="protein sequence ID" value="PAV03904.1"/>
    <property type="molecule type" value="Genomic_DNA"/>
</dbReference>
<name>A0A2A2H3K4_METBR</name>
<accession>A0A2A2H3K4</accession>
<dbReference type="OrthoDB" id="132546at2157"/>
<comment type="caution">
    <text evidence="3">The sequence shown here is derived from an EMBL/GenBank/DDBJ whole genome shotgun (WGS) entry which is preliminary data.</text>
</comment>
<dbReference type="InterPro" id="IPR050194">
    <property type="entry name" value="Glycosyltransferase_grp1"/>
</dbReference>
<evidence type="ECO:0000259" key="1">
    <source>
        <dbReference type="Pfam" id="PF00534"/>
    </source>
</evidence>
<dbReference type="RefSeq" id="WP_069584129.1">
    <property type="nucleotide sequence ID" value="NZ_LMVM01000033.1"/>
</dbReference>
<dbReference type="Pfam" id="PF13439">
    <property type="entry name" value="Glyco_transf_4"/>
    <property type="match status" value="1"/>
</dbReference>
<dbReference type="CDD" id="cd03801">
    <property type="entry name" value="GT4_PimA-like"/>
    <property type="match status" value="1"/>
</dbReference>
<organism evidence="3 4">
    <name type="scientific">Methanobacterium bryantii</name>
    <dbReference type="NCBI Taxonomy" id="2161"/>
    <lineage>
        <taxon>Archaea</taxon>
        <taxon>Methanobacteriati</taxon>
        <taxon>Methanobacteriota</taxon>
        <taxon>Methanomada group</taxon>
        <taxon>Methanobacteria</taxon>
        <taxon>Methanobacteriales</taxon>
        <taxon>Methanobacteriaceae</taxon>
        <taxon>Methanobacterium</taxon>
    </lineage>
</organism>
<dbReference type="Gene3D" id="3.40.50.2000">
    <property type="entry name" value="Glycogen Phosphorylase B"/>
    <property type="match status" value="2"/>
</dbReference>
<evidence type="ECO:0008006" key="5">
    <source>
        <dbReference type="Google" id="ProtNLM"/>
    </source>
</evidence>
<gene>
    <name evidence="3" type="ORF">ASJ80_02475</name>
</gene>
<dbReference type="InterPro" id="IPR028098">
    <property type="entry name" value="Glyco_trans_4-like_N"/>
</dbReference>
<evidence type="ECO:0000313" key="3">
    <source>
        <dbReference type="EMBL" id="PAV03904.1"/>
    </source>
</evidence>
<keyword evidence="4" id="KW-1185">Reference proteome</keyword>
<reference evidence="3 4" key="1">
    <citation type="journal article" date="2017" name="BMC Genomics">
        <title>Genomic analysis of methanogenic archaea reveals a shift towards energy conservation.</title>
        <authorList>
            <person name="Gilmore S.P."/>
            <person name="Henske J.K."/>
            <person name="Sexton J.A."/>
            <person name="Solomon K.V."/>
            <person name="Seppala S."/>
            <person name="Yoo J.I."/>
            <person name="Huyett L.M."/>
            <person name="Pressman A."/>
            <person name="Cogan J.Z."/>
            <person name="Kivenson V."/>
            <person name="Peng X."/>
            <person name="Tan Y."/>
            <person name="Valentine D.L."/>
            <person name="O'Malley M.A."/>
        </authorList>
    </citation>
    <scope>NUCLEOTIDE SEQUENCE [LARGE SCALE GENOMIC DNA]</scope>
    <source>
        <strain evidence="3 4">M.o.H.</strain>
    </source>
</reference>
<proteinExistence type="predicted"/>
<feature type="domain" description="Glycosyltransferase subfamily 4-like N-terminal" evidence="2">
    <location>
        <begin position="16"/>
        <end position="186"/>
    </location>
</feature>
<dbReference type="GO" id="GO:0016757">
    <property type="term" value="F:glycosyltransferase activity"/>
    <property type="evidence" value="ECO:0007669"/>
    <property type="project" value="InterPro"/>
</dbReference>
<dbReference type="SUPFAM" id="SSF53756">
    <property type="entry name" value="UDP-Glycosyltransferase/glycogen phosphorylase"/>
    <property type="match status" value="1"/>
</dbReference>
<dbReference type="Proteomes" id="UP000217784">
    <property type="component" value="Unassembled WGS sequence"/>
</dbReference>